<name>A0ABP1G0F8_9CHLO</name>
<organism evidence="11 12">
    <name type="scientific">Coccomyxa viridis</name>
    <dbReference type="NCBI Taxonomy" id="1274662"/>
    <lineage>
        <taxon>Eukaryota</taxon>
        <taxon>Viridiplantae</taxon>
        <taxon>Chlorophyta</taxon>
        <taxon>core chlorophytes</taxon>
        <taxon>Trebouxiophyceae</taxon>
        <taxon>Trebouxiophyceae incertae sedis</taxon>
        <taxon>Coccomyxaceae</taxon>
        <taxon>Coccomyxa</taxon>
    </lineage>
</organism>
<dbReference type="PANTHER" id="PTHR43394:SF1">
    <property type="entry name" value="ATP-BINDING CASSETTE SUB-FAMILY B MEMBER 10, MITOCHONDRIAL"/>
    <property type="match status" value="1"/>
</dbReference>
<feature type="transmembrane region" description="Helical" evidence="8">
    <location>
        <begin position="201"/>
        <end position="219"/>
    </location>
</feature>
<evidence type="ECO:0000259" key="9">
    <source>
        <dbReference type="PROSITE" id="PS50893"/>
    </source>
</evidence>
<gene>
    <name evidence="11" type="primary">g7505</name>
    <name evidence="11" type="ORF">VP750_LOCUS6425</name>
</gene>
<evidence type="ECO:0000256" key="7">
    <source>
        <dbReference type="SAM" id="MobiDB-lite"/>
    </source>
</evidence>
<evidence type="ECO:0000259" key="10">
    <source>
        <dbReference type="PROSITE" id="PS50929"/>
    </source>
</evidence>
<feature type="transmembrane region" description="Helical" evidence="8">
    <location>
        <begin position="102"/>
        <end position="123"/>
    </location>
</feature>
<feature type="transmembrane region" description="Helical" evidence="8">
    <location>
        <begin position="50"/>
        <end position="70"/>
    </location>
</feature>
<dbReference type="SUPFAM" id="SSF90123">
    <property type="entry name" value="ABC transporter transmembrane region"/>
    <property type="match status" value="1"/>
</dbReference>
<reference evidence="11 12" key="1">
    <citation type="submission" date="2024-06" db="EMBL/GenBank/DDBJ databases">
        <authorList>
            <person name="Kraege A."/>
            <person name="Thomma B."/>
        </authorList>
    </citation>
    <scope>NUCLEOTIDE SEQUENCE [LARGE SCALE GENOMIC DNA]</scope>
</reference>
<accession>A0ABP1G0F8</accession>
<keyword evidence="4" id="KW-0067">ATP-binding</keyword>
<sequence length="734" mass="79031">MHGGGGGRRRILSKDYTLLRDDQDPDDIEVASKKSGASAWRLIALAKEQALVLLIATVALFIGSLATVAVPKLAGTLIDICIQFGQHGQTAQDAENELNQKLLQIIGILAVGAVFTGIRSWLFNASAERVMWRLRSRLFEHIIHQEVGFFDRVRTGELMNRLSEDTRLMKSAGTTSISIALRSIVVATFGLILMFMTSPLLSALTLACLPLLLISFRVYSKLNMRYTAEQLTASAGAATVAEECFGSIRTVRSFAKEKASTGRYGGSQDQVVGWGLRSARASGFFFGFNSLVGTGSIVFVLWYGARQVVEGRLSAGELSSFVIYALYVGSNVGSLASVISNLIQAVGASRRVFELLDRESKQPPAGDALPKGSQGGGEIIFENVWFAYPSRPDVQVLKGLNLNVSPGQKFALVGSSGGGKSTIVSLIQRFYDPQRGAILLDGVPVPHIQHEWLHSQVSIVSQEPVLFAESILYNITFGVQDPESVPLAQVEWAAMLANAHEFISAFPQGYRTKVGERGIRLSGGQKQRVAIARAILTKPRILLLDEATSALDAESEALVQEALERVEAGRTVLVIAHRLSTVKTAQQVAVIDGGVVAEQGTHQELLNKGGVYAVLVRRQLQSAAQDSSGSLASIGEDTVVQNGSLERAASEDPNADLLKRQSTGRLVDDLMGNLVADSVGRAYSGKLGRQRWGPVKQPVPQVQEESNEGEDGDEGQPENGQDHSAENGKDNGKQ</sequence>
<feature type="transmembrane region" description="Helical" evidence="8">
    <location>
        <begin position="324"/>
        <end position="343"/>
    </location>
</feature>
<dbReference type="InterPro" id="IPR036640">
    <property type="entry name" value="ABC1_TM_sf"/>
</dbReference>
<dbReference type="PANTHER" id="PTHR43394">
    <property type="entry name" value="ATP-DEPENDENT PERMEASE MDL1, MITOCHONDRIAL"/>
    <property type="match status" value="1"/>
</dbReference>
<dbReference type="Proteomes" id="UP001497392">
    <property type="component" value="Unassembled WGS sequence"/>
</dbReference>
<keyword evidence="6 8" id="KW-0472">Membrane</keyword>
<dbReference type="InterPro" id="IPR003439">
    <property type="entry name" value="ABC_transporter-like_ATP-bd"/>
</dbReference>
<evidence type="ECO:0000256" key="8">
    <source>
        <dbReference type="SAM" id="Phobius"/>
    </source>
</evidence>
<evidence type="ECO:0000256" key="1">
    <source>
        <dbReference type="ARBA" id="ARBA00004141"/>
    </source>
</evidence>
<keyword evidence="5 8" id="KW-1133">Transmembrane helix</keyword>
<dbReference type="Gene3D" id="1.20.1560.10">
    <property type="entry name" value="ABC transporter type 1, transmembrane domain"/>
    <property type="match status" value="1"/>
</dbReference>
<feature type="region of interest" description="Disordered" evidence="7">
    <location>
        <begin position="690"/>
        <end position="734"/>
    </location>
</feature>
<dbReference type="SUPFAM" id="SSF52540">
    <property type="entry name" value="P-loop containing nucleoside triphosphate hydrolases"/>
    <property type="match status" value="1"/>
</dbReference>
<dbReference type="InterPro" id="IPR017871">
    <property type="entry name" value="ABC_transporter-like_CS"/>
</dbReference>
<dbReference type="Gene3D" id="3.40.50.300">
    <property type="entry name" value="P-loop containing nucleotide triphosphate hydrolases"/>
    <property type="match status" value="1"/>
</dbReference>
<keyword evidence="12" id="KW-1185">Reference proteome</keyword>
<evidence type="ECO:0000256" key="6">
    <source>
        <dbReference type="ARBA" id="ARBA00023136"/>
    </source>
</evidence>
<dbReference type="PROSITE" id="PS50929">
    <property type="entry name" value="ABC_TM1F"/>
    <property type="match status" value="1"/>
</dbReference>
<dbReference type="InterPro" id="IPR011527">
    <property type="entry name" value="ABC1_TM_dom"/>
</dbReference>
<evidence type="ECO:0000313" key="11">
    <source>
        <dbReference type="EMBL" id="CAL5224766.1"/>
    </source>
</evidence>
<feature type="transmembrane region" description="Helical" evidence="8">
    <location>
        <begin position="284"/>
        <end position="304"/>
    </location>
</feature>
<proteinExistence type="predicted"/>
<feature type="domain" description="ABC transporter" evidence="9">
    <location>
        <begin position="379"/>
        <end position="618"/>
    </location>
</feature>
<evidence type="ECO:0000256" key="3">
    <source>
        <dbReference type="ARBA" id="ARBA00022741"/>
    </source>
</evidence>
<dbReference type="SMART" id="SM00382">
    <property type="entry name" value="AAA"/>
    <property type="match status" value="1"/>
</dbReference>
<evidence type="ECO:0000256" key="2">
    <source>
        <dbReference type="ARBA" id="ARBA00022692"/>
    </source>
</evidence>
<feature type="compositionally biased region" description="Basic and acidic residues" evidence="7">
    <location>
        <begin position="720"/>
        <end position="734"/>
    </location>
</feature>
<dbReference type="PROSITE" id="PS00211">
    <property type="entry name" value="ABC_TRANSPORTER_1"/>
    <property type="match status" value="1"/>
</dbReference>
<dbReference type="PIRSF" id="PIRSF002773">
    <property type="entry name" value="ABC_prm/ATPase_B"/>
    <property type="match status" value="1"/>
</dbReference>
<dbReference type="PROSITE" id="PS50893">
    <property type="entry name" value="ABC_TRANSPORTER_2"/>
    <property type="match status" value="1"/>
</dbReference>
<dbReference type="InterPro" id="IPR039421">
    <property type="entry name" value="Type_1_exporter"/>
</dbReference>
<comment type="subcellular location">
    <subcellularLocation>
        <location evidence="1">Membrane</location>
        <topology evidence="1">Multi-pass membrane protein</topology>
    </subcellularLocation>
</comment>
<dbReference type="Pfam" id="PF00005">
    <property type="entry name" value="ABC_tran"/>
    <property type="match status" value="1"/>
</dbReference>
<dbReference type="CDD" id="cd03249">
    <property type="entry name" value="ABC_MTABC3_MDL1_MDL2"/>
    <property type="match status" value="1"/>
</dbReference>
<dbReference type="EMBL" id="CAXHTA020000011">
    <property type="protein sequence ID" value="CAL5224766.1"/>
    <property type="molecule type" value="Genomic_DNA"/>
</dbReference>
<dbReference type="InterPro" id="IPR027417">
    <property type="entry name" value="P-loop_NTPase"/>
</dbReference>
<dbReference type="InterPro" id="IPR003593">
    <property type="entry name" value="AAA+_ATPase"/>
</dbReference>
<keyword evidence="3" id="KW-0547">Nucleotide-binding</keyword>
<feature type="domain" description="ABC transmembrane type-1" evidence="10">
    <location>
        <begin position="54"/>
        <end position="344"/>
    </location>
</feature>
<evidence type="ECO:0000313" key="12">
    <source>
        <dbReference type="Proteomes" id="UP001497392"/>
    </source>
</evidence>
<evidence type="ECO:0000256" key="5">
    <source>
        <dbReference type="ARBA" id="ARBA00022989"/>
    </source>
</evidence>
<feature type="compositionally biased region" description="Acidic residues" evidence="7">
    <location>
        <begin position="705"/>
        <end position="716"/>
    </location>
</feature>
<feature type="transmembrane region" description="Helical" evidence="8">
    <location>
        <begin position="177"/>
        <end position="195"/>
    </location>
</feature>
<keyword evidence="2 8" id="KW-0812">Transmembrane</keyword>
<evidence type="ECO:0000256" key="4">
    <source>
        <dbReference type="ARBA" id="ARBA00022840"/>
    </source>
</evidence>
<protein>
    <submittedName>
        <fullName evidence="11">G7505 protein</fullName>
    </submittedName>
</protein>
<comment type="caution">
    <text evidence="11">The sequence shown here is derived from an EMBL/GenBank/DDBJ whole genome shotgun (WGS) entry which is preliminary data.</text>
</comment>
<dbReference type="Pfam" id="PF00664">
    <property type="entry name" value="ABC_membrane"/>
    <property type="match status" value="1"/>
</dbReference>